<evidence type="ECO:0000259" key="1">
    <source>
        <dbReference type="PROSITE" id="PS50017"/>
    </source>
</evidence>
<dbReference type="AlphaFoldDB" id="A0A9Q1BZA9"/>
<organism evidence="2 3">
    <name type="scientific">Holothuria leucospilota</name>
    <name type="common">Black long sea cucumber</name>
    <name type="synonym">Mertensiothuria leucospilota</name>
    <dbReference type="NCBI Taxonomy" id="206669"/>
    <lineage>
        <taxon>Eukaryota</taxon>
        <taxon>Metazoa</taxon>
        <taxon>Echinodermata</taxon>
        <taxon>Eleutherozoa</taxon>
        <taxon>Echinozoa</taxon>
        <taxon>Holothuroidea</taxon>
        <taxon>Aspidochirotacea</taxon>
        <taxon>Aspidochirotida</taxon>
        <taxon>Holothuriidae</taxon>
        <taxon>Holothuria</taxon>
    </lineage>
</organism>
<sequence>MSFILTYHFLHQKGPLCDEILWMIATNLQNDWEEVAFHLGMSIYAVNRIAICYPPQERLFAVLRDWRSHSLKMNPPQETSVELANTMIKLNRYDLSQIVLHRFQQSLMCA</sequence>
<dbReference type="InterPro" id="IPR011029">
    <property type="entry name" value="DEATH-like_dom_sf"/>
</dbReference>
<dbReference type="GO" id="GO:0007165">
    <property type="term" value="P:signal transduction"/>
    <property type="evidence" value="ECO:0007669"/>
    <property type="project" value="InterPro"/>
</dbReference>
<evidence type="ECO:0000313" key="3">
    <source>
        <dbReference type="Proteomes" id="UP001152320"/>
    </source>
</evidence>
<keyword evidence="3" id="KW-1185">Reference proteome</keyword>
<dbReference type="PROSITE" id="PS50017">
    <property type="entry name" value="DEATH_DOMAIN"/>
    <property type="match status" value="1"/>
</dbReference>
<accession>A0A9Q1BZA9</accession>
<gene>
    <name evidence="2" type="ORF">HOLleu_22560</name>
</gene>
<dbReference type="Gene3D" id="1.10.533.10">
    <property type="entry name" value="Death Domain, Fas"/>
    <property type="match status" value="1"/>
</dbReference>
<evidence type="ECO:0000313" key="2">
    <source>
        <dbReference type="EMBL" id="KAJ8035360.1"/>
    </source>
</evidence>
<protein>
    <recommendedName>
        <fullName evidence="1">Death domain-containing protein</fullName>
    </recommendedName>
</protein>
<name>A0A9Q1BZA9_HOLLE</name>
<comment type="caution">
    <text evidence="2">The sequence shown here is derived from an EMBL/GenBank/DDBJ whole genome shotgun (WGS) entry which is preliminary data.</text>
</comment>
<dbReference type="CDD" id="cd01670">
    <property type="entry name" value="Death"/>
    <property type="match status" value="1"/>
</dbReference>
<dbReference type="Pfam" id="PF00531">
    <property type="entry name" value="Death"/>
    <property type="match status" value="1"/>
</dbReference>
<feature type="domain" description="Death" evidence="1">
    <location>
        <begin position="17"/>
        <end position="103"/>
    </location>
</feature>
<dbReference type="EMBL" id="JAIZAY010000010">
    <property type="protein sequence ID" value="KAJ8035360.1"/>
    <property type="molecule type" value="Genomic_DNA"/>
</dbReference>
<reference evidence="2" key="1">
    <citation type="submission" date="2021-10" db="EMBL/GenBank/DDBJ databases">
        <title>Tropical sea cucumber genome reveals ecological adaptation and Cuvierian tubules defense mechanism.</title>
        <authorList>
            <person name="Chen T."/>
        </authorList>
    </citation>
    <scope>NUCLEOTIDE SEQUENCE</scope>
    <source>
        <strain evidence="2">Nanhai2018</strain>
        <tissue evidence="2">Muscle</tissue>
    </source>
</reference>
<dbReference type="SUPFAM" id="SSF47986">
    <property type="entry name" value="DEATH domain"/>
    <property type="match status" value="1"/>
</dbReference>
<proteinExistence type="predicted"/>
<dbReference type="InterPro" id="IPR000488">
    <property type="entry name" value="Death_dom"/>
</dbReference>
<dbReference type="OrthoDB" id="10014857at2759"/>
<dbReference type="Proteomes" id="UP001152320">
    <property type="component" value="Chromosome 10"/>
</dbReference>